<dbReference type="PROSITE" id="PS50268">
    <property type="entry name" value="CADHERIN_2"/>
    <property type="match status" value="1"/>
</dbReference>
<reference evidence="10" key="2">
    <citation type="submission" date="2025-09" db="UniProtKB">
        <authorList>
            <consortium name="Ensembl"/>
        </authorList>
    </citation>
    <scope>IDENTIFICATION</scope>
</reference>
<dbReference type="Proteomes" id="UP000261500">
    <property type="component" value="Unplaced"/>
</dbReference>
<keyword evidence="11" id="KW-1185">Reference proteome</keyword>
<keyword evidence="4" id="KW-1133">Transmembrane helix</keyword>
<evidence type="ECO:0000256" key="8">
    <source>
        <dbReference type="SAM" id="SignalP"/>
    </source>
</evidence>
<dbReference type="InterPro" id="IPR015919">
    <property type="entry name" value="Cadherin-like_sf"/>
</dbReference>
<dbReference type="GO" id="GO:0007156">
    <property type="term" value="P:homophilic cell adhesion via plasma membrane adhesion molecules"/>
    <property type="evidence" value="ECO:0007669"/>
    <property type="project" value="InterPro"/>
</dbReference>
<evidence type="ECO:0000256" key="6">
    <source>
        <dbReference type="ARBA" id="ARBA00023180"/>
    </source>
</evidence>
<evidence type="ECO:0000313" key="11">
    <source>
        <dbReference type="Proteomes" id="UP000261500"/>
    </source>
</evidence>
<reference evidence="10" key="1">
    <citation type="submission" date="2025-08" db="UniProtKB">
        <authorList>
            <consortium name="Ensembl"/>
        </authorList>
    </citation>
    <scope>IDENTIFICATION</scope>
</reference>
<keyword evidence="7" id="KW-0106">Calcium</keyword>
<dbReference type="GeneTree" id="ENSGT00940000164173"/>
<feature type="signal peptide" evidence="8">
    <location>
        <begin position="1"/>
        <end position="29"/>
    </location>
</feature>
<dbReference type="PANTHER" id="PTHR24028:SF287">
    <property type="entry name" value="CADHERIN-RELATED NEURONAL RECEPTOR VARIABLE 1-RELATED"/>
    <property type="match status" value="1"/>
</dbReference>
<accession>A0A3B3W0I7</accession>
<dbReference type="Gene3D" id="2.60.40.60">
    <property type="entry name" value="Cadherins"/>
    <property type="match status" value="1"/>
</dbReference>
<evidence type="ECO:0000256" key="7">
    <source>
        <dbReference type="PROSITE-ProRule" id="PRU00043"/>
    </source>
</evidence>
<dbReference type="AlphaFoldDB" id="A0A3B3W0I7"/>
<dbReference type="GO" id="GO:0005886">
    <property type="term" value="C:plasma membrane"/>
    <property type="evidence" value="ECO:0007669"/>
    <property type="project" value="TreeGrafter"/>
</dbReference>
<keyword evidence="2" id="KW-0812">Transmembrane</keyword>
<dbReference type="STRING" id="48699.ENSPLAP00000030692"/>
<dbReference type="InterPro" id="IPR013164">
    <property type="entry name" value="Cadherin_N"/>
</dbReference>
<evidence type="ECO:0000256" key="5">
    <source>
        <dbReference type="ARBA" id="ARBA00023136"/>
    </source>
</evidence>
<dbReference type="PANTHER" id="PTHR24028">
    <property type="entry name" value="CADHERIN-87A"/>
    <property type="match status" value="1"/>
</dbReference>
<evidence type="ECO:0000256" key="4">
    <source>
        <dbReference type="ARBA" id="ARBA00022989"/>
    </source>
</evidence>
<keyword evidence="3" id="KW-0130">Cell adhesion</keyword>
<evidence type="ECO:0000259" key="9">
    <source>
        <dbReference type="PROSITE" id="PS50268"/>
    </source>
</evidence>
<evidence type="ECO:0000256" key="2">
    <source>
        <dbReference type="ARBA" id="ARBA00022692"/>
    </source>
</evidence>
<keyword evidence="5" id="KW-0472">Membrane</keyword>
<dbReference type="CDD" id="cd11304">
    <property type="entry name" value="Cadherin_repeat"/>
    <property type="match status" value="1"/>
</dbReference>
<keyword evidence="6" id="KW-0325">Glycoprotein</keyword>
<protein>
    <recommendedName>
        <fullName evidence="9">Cadherin domain-containing protein</fullName>
    </recommendedName>
</protein>
<comment type="subcellular location">
    <subcellularLocation>
        <location evidence="1">Membrane</location>
        <topology evidence="1">Single-pass membrane protein</topology>
    </subcellularLocation>
</comment>
<dbReference type="InterPro" id="IPR002126">
    <property type="entry name" value="Cadherin-like_dom"/>
</dbReference>
<evidence type="ECO:0000256" key="3">
    <source>
        <dbReference type="ARBA" id="ARBA00022889"/>
    </source>
</evidence>
<evidence type="ECO:0000313" key="10">
    <source>
        <dbReference type="Ensembl" id="ENSPLAP00000030692.1"/>
    </source>
</evidence>
<dbReference type="GO" id="GO:0005509">
    <property type="term" value="F:calcium ion binding"/>
    <property type="evidence" value="ECO:0007669"/>
    <property type="project" value="UniProtKB-UniRule"/>
</dbReference>
<name>A0A3B3W0I7_9TELE</name>
<sequence>MYFSRGASSLWNGVSVVLLLCCSWEVATAQLSYSISEEVNPGTSVGSIAKDLNINVQDLEPRMFQIVDSAKRKYFDLDLKTGILFVNKRIDREELCANSFSVYSLTLC</sequence>
<dbReference type="Ensembl" id="ENSPLAT00000026848.1">
    <property type="protein sequence ID" value="ENSPLAP00000030692.1"/>
    <property type="gene ID" value="ENSPLAG00000022008.1"/>
</dbReference>
<evidence type="ECO:0000256" key="1">
    <source>
        <dbReference type="ARBA" id="ARBA00004167"/>
    </source>
</evidence>
<proteinExistence type="predicted"/>
<keyword evidence="8" id="KW-0732">Signal</keyword>
<feature type="domain" description="Cadherin" evidence="9">
    <location>
        <begin position="27"/>
        <end position="107"/>
    </location>
</feature>
<feature type="chain" id="PRO_5017270615" description="Cadherin domain-containing protein" evidence="8">
    <location>
        <begin position="30"/>
        <end position="108"/>
    </location>
</feature>
<organism evidence="10 11">
    <name type="scientific">Poecilia latipinna</name>
    <name type="common">sailfin molly</name>
    <dbReference type="NCBI Taxonomy" id="48699"/>
    <lineage>
        <taxon>Eukaryota</taxon>
        <taxon>Metazoa</taxon>
        <taxon>Chordata</taxon>
        <taxon>Craniata</taxon>
        <taxon>Vertebrata</taxon>
        <taxon>Euteleostomi</taxon>
        <taxon>Actinopterygii</taxon>
        <taxon>Neopterygii</taxon>
        <taxon>Teleostei</taxon>
        <taxon>Neoteleostei</taxon>
        <taxon>Acanthomorphata</taxon>
        <taxon>Ovalentaria</taxon>
        <taxon>Atherinomorphae</taxon>
        <taxon>Cyprinodontiformes</taxon>
        <taxon>Poeciliidae</taxon>
        <taxon>Poeciliinae</taxon>
        <taxon>Poecilia</taxon>
    </lineage>
</organism>
<dbReference type="Pfam" id="PF08266">
    <property type="entry name" value="Cadherin_2"/>
    <property type="match status" value="1"/>
</dbReference>
<dbReference type="InterPro" id="IPR050174">
    <property type="entry name" value="Protocadherin/Cadherin-CA"/>
</dbReference>
<dbReference type="SUPFAM" id="SSF49313">
    <property type="entry name" value="Cadherin-like"/>
    <property type="match status" value="1"/>
</dbReference>